<evidence type="ECO:0000313" key="3">
    <source>
        <dbReference type="EMBL" id="DAD93805.1"/>
    </source>
</evidence>
<sequence>MRVSQAKELFRSLTAQYFTGAEVTFTRQSRVAKPQIPLVTITPGNVKRPLAPVYKEVNGEMVGYYQSRISMQVDLFTNGLPVVDDETGQTVAYENTAMDDMLAFADFLNSQYAIEWCHSHDVAISFDGDAQDLTGLVNDNNYEFRSRLPVLFYFTQKAVGYAAVLDESSIQYPTGEVDPDTGAPTYTEKEPEDTESSSGQFNGAGQNADDIIVPKFEQNSSGGGSEELAQQKTGYFTEVEIKEDKSQ</sequence>
<feature type="region of interest" description="Disordered" evidence="1">
    <location>
        <begin position="172"/>
        <end position="247"/>
    </location>
</feature>
<feature type="compositionally biased region" description="Polar residues" evidence="1">
    <location>
        <begin position="196"/>
        <end position="205"/>
    </location>
</feature>
<evidence type="ECO:0000256" key="1">
    <source>
        <dbReference type="SAM" id="MobiDB-lite"/>
    </source>
</evidence>
<dbReference type="InterPro" id="IPR057087">
    <property type="entry name" value="Gp12-like"/>
</dbReference>
<dbReference type="Pfam" id="PF23961">
    <property type="entry name" value="Phage_tail_terminator_9"/>
    <property type="match status" value="1"/>
</dbReference>
<organism evidence="3">
    <name type="scientific">Myoviridae sp. ctcwu24</name>
    <dbReference type="NCBI Taxonomy" id="2826670"/>
    <lineage>
        <taxon>Viruses</taxon>
        <taxon>Duplodnaviria</taxon>
        <taxon>Heunggongvirae</taxon>
        <taxon>Uroviricota</taxon>
        <taxon>Caudoviricetes</taxon>
    </lineage>
</organism>
<accession>A0A8S5NG45</accession>
<dbReference type="EMBL" id="BK015167">
    <property type="protein sequence ID" value="DAD93805.1"/>
    <property type="molecule type" value="Genomic_DNA"/>
</dbReference>
<reference evidence="3" key="1">
    <citation type="journal article" date="2021" name="Proc. Natl. Acad. Sci. U.S.A.">
        <title>A Catalog of Tens of Thousands of Viruses from Human Metagenomes Reveals Hidden Associations with Chronic Diseases.</title>
        <authorList>
            <person name="Tisza M.J."/>
            <person name="Buck C.B."/>
        </authorList>
    </citation>
    <scope>NUCLEOTIDE SEQUENCE</scope>
    <source>
        <strain evidence="3">Ctcwu24</strain>
    </source>
</reference>
<protein>
    <recommendedName>
        <fullName evidence="2">Phage neck terminator protein gp12-like domain-containing protein</fullName>
    </recommendedName>
</protein>
<feature type="domain" description="Phage neck terminator protein gp12-like" evidence="2">
    <location>
        <begin position="16"/>
        <end position="164"/>
    </location>
</feature>
<proteinExistence type="predicted"/>
<name>A0A8S5NG45_9CAUD</name>
<evidence type="ECO:0000259" key="2">
    <source>
        <dbReference type="Pfam" id="PF23961"/>
    </source>
</evidence>